<name>A0A0F4ZBA7_9PEZI</name>
<protein>
    <recommendedName>
        <fullName evidence="3">Ecp2 effector protein domain-containing protein</fullName>
    </recommendedName>
</protein>
<evidence type="ECO:0000313" key="2">
    <source>
        <dbReference type="Proteomes" id="UP000033483"/>
    </source>
</evidence>
<keyword evidence="2" id="KW-1185">Reference proteome</keyword>
<comment type="caution">
    <text evidence="1">The sequence shown here is derived from an EMBL/GenBank/DDBJ whole genome shotgun (WGS) entry which is preliminary data.</text>
</comment>
<gene>
    <name evidence="1" type="ORF">TD95_005477</name>
</gene>
<dbReference type="Proteomes" id="UP000033483">
    <property type="component" value="Unassembled WGS sequence"/>
</dbReference>
<dbReference type="OrthoDB" id="2097653at2759"/>
<dbReference type="EMBL" id="LAEV01001887">
    <property type="protein sequence ID" value="KKA27118.1"/>
    <property type="molecule type" value="Genomic_DNA"/>
</dbReference>
<evidence type="ECO:0008006" key="3">
    <source>
        <dbReference type="Google" id="ProtNLM"/>
    </source>
</evidence>
<evidence type="ECO:0000313" key="1">
    <source>
        <dbReference type="EMBL" id="KKA27118.1"/>
    </source>
</evidence>
<feature type="non-terminal residue" evidence="1">
    <location>
        <position position="1"/>
    </location>
</feature>
<proteinExistence type="predicted"/>
<accession>A0A0F4ZBA7</accession>
<sequence length="94" mass="9775">HIVFHDENAAEMSICDGFNGGTKCDGTVARTGSHVLSAVFTVEALSQGATINVSRDGWEACVRAAREACPTGSLSAVCYGGATRGNIAFRLENP</sequence>
<reference evidence="1 2" key="1">
    <citation type="submission" date="2015-03" db="EMBL/GenBank/DDBJ databases">
        <authorList>
            <person name="Radwan O."/>
            <person name="Al-Naeli F.A."/>
            <person name="Rendon G.A."/>
            <person name="Fields C."/>
        </authorList>
    </citation>
    <scope>NUCLEOTIDE SEQUENCE [LARGE SCALE GENOMIC DNA]</scope>
    <source>
        <strain evidence="1">CR-DP1</strain>
    </source>
</reference>
<organism evidence="1 2">
    <name type="scientific">Thielaviopsis punctulata</name>
    <dbReference type="NCBI Taxonomy" id="72032"/>
    <lineage>
        <taxon>Eukaryota</taxon>
        <taxon>Fungi</taxon>
        <taxon>Dikarya</taxon>
        <taxon>Ascomycota</taxon>
        <taxon>Pezizomycotina</taxon>
        <taxon>Sordariomycetes</taxon>
        <taxon>Hypocreomycetidae</taxon>
        <taxon>Microascales</taxon>
        <taxon>Ceratocystidaceae</taxon>
        <taxon>Thielaviopsis</taxon>
    </lineage>
</organism>
<dbReference type="AlphaFoldDB" id="A0A0F4ZBA7"/>